<dbReference type="Gene3D" id="3.30.450.20">
    <property type="entry name" value="PAS domain"/>
    <property type="match status" value="4"/>
</dbReference>
<comment type="caution">
    <text evidence="4">The sequence shown here is derived from an EMBL/GenBank/DDBJ whole genome shotgun (WGS) entry which is preliminary data.</text>
</comment>
<dbReference type="NCBIfam" id="TIGR00229">
    <property type="entry name" value="sensory_box"/>
    <property type="match status" value="3"/>
</dbReference>
<feature type="domain" description="PAC" evidence="2">
    <location>
        <begin position="220"/>
        <end position="275"/>
    </location>
</feature>
<dbReference type="SMART" id="SM00267">
    <property type="entry name" value="GGDEF"/>
    <property type="match status" value="1"/>
</dbReference>
<organism evidence="4 5">
    <name type="scientific">Halobacillus litoralis</name>
    <dbReference type="NCBI Taxonomy" id="45668"/>
    <lineage>
        <taxon>Bacteria</taxon>
        <taxon>Bacillati</taxon>
        <taxon>Bacillota</taxon>
        <taxon>Bacilli</taxon>
        <taxon>Bacillales</taxon>
        <taxon>Bacillaceae</taxon>
        <taxon>Halobacillus</taxon>
    </lineage>
</organism>
<name>A0A845E5S4_9BACI</name>
<feature type="domain" description="PAS" evidence="1">
    <location>
        <begin position="151"/>
        <end position="220"/>
    </location>
</feature>
<protein>
    <submittedName>
        <fullName evidence="4">PAS domain S-box protein</fullName>
    </submittedName>
</protein>
<dbReference type="InterPro" id="IPR001610">
    <property type="entry name" value="PAC"/>
</dbReference>
<dbReference type="PROSITE" id="PS50112">
    <property type="entry name" value="PAS"/>
    <property type="match status" value="2"/>
</dbReference>
<dbReference type="InterPro" id="IPR013767">
    <property type="entry name" value="PAS_fold"/>
</dbReference>
<gene>
    <name evidence="4" type="ORF">GLW04_13905</name>
</gene>
<evidence type="ECO:0000259" key="1">
    <source>
        <dbReference type="PROSITE" id="PS50112"/>
    </source>
</evidence>
<feature type="domain" description="PAC" evidence="2">
    <location>
        <begin position="472"/>
        <end position="524"/>
    </location>
</feature>
<dbReference type="CDD" id="cd00130">
    <property type="entry name" value="PAS"/>
    <property type="match status" value="3"/>
</dbReference>
<dbReference type="AlphaFoldDB" id="A0A845E5S4"/>
<dbReference type="Gene3D" id="3.30.70.270">
    <property type="match status" value="1"/>
</dbReference>
<proteinExistence type="predicted"/>
<dbReference type="InterPro" id="IPR029787">
    <property type="entry name" value="Nucleotide_cyclase"/>
</dbReference>
<dbReference type="PROSITE" id="PS50887">
    <property type="entry name" value="GGDEF"/>
    <property type="match status" value="1"/>
</dbReference>
<dbReference type="InterPro" id="IPR035965">
    <property type="entry name" value="PAS-like_dom_sf"/>
</dbReference>
<dbReference type="Pfam" id="PF13426">
    <property type="entry name" value="PAS_9"/>
    <property type="match status" value="1"/>
</dbReference>
<dbReference type="NCBIfam" id="TIGR00254">
    <property type="entry name" value="GGDEF"/>
    <property type="match status" value="1"/>
</dbReference>
<evidence type="ECO:0000259" key="2">
    <source>
        <dbReference type="PROSITE" id="PS50113"/>
    </source>
</evidence>
<dbReference type="SUPFAM" id="SSF55073">
    <property type="entry name" value="Nucleotide cyclase"/>
    <property type="match status" value="1"/>
</dbReference>
<feature type="domain" description="GGDEF" evidence="3">
    <location>
        <begin position="556"/>
        <end position="689"/>
    </location>
</feature>
<dbReference type="InterPro" id="IPR000014">
    <property type="entry name" value="PAS"/>
</dbReference>
<dbReference type="InterPro" id="IPR052155">
    <property type="entry name" value="Biofilm_reg_signaling"/>
</dbReference>
<dbReference type="RefSeq" id="WP_160838277.1">
    <property type="nucleotide sequence ID" value="NZ_WMET01000003.1"/>
</dbReference>
<evidence type="ECO:0000313" key="5">
    <source>
        <dbReference type="Proteomes" id="UP000460949"/>
    </source>
</evidence>
<dbReference type="FunFam" id="3.30.70.270:FF:000001">
    <property type="entry name" value="Diguanylate cyclase domain protein"/>
    <property type="match status" value="1"/>
</dbReference>
<dbReference type="GO" id="GO:0006355">
    <property type="term" value="P:regulation of DNA-templated transcription"/>
    <property type="evidence" value="ECO:0007669"/>
    <property type="project" value="InterPro"/>
</dbReference>
<evidence type="ECO:0000259" key="3">
    <source>
        <dbReference type="PROSITE" id="PS50887"/>
    </source>
</evidence>
<dbReference type="InterPro" id="IPR043128">
    <property type="entry name" value="Rev_trsase/Diguanyl_cyclase"/>
</dbReference>
<dbReference type="Pfam" id="PF08448">
    <property type="entry name" value="PAS_4"/>
    <property type="match status" value="2"/>
</dbReference>
<dbReference type="SUPFAM" id="SSF55785">
    <property type="entry name" value="PYP-like sensor domain (PAS domain)"/>
    <property type="match status" value="4"/>
</dbReference>
<dbReference type="InterPro" id="IPR013656">
    <property type="entry name" value="PAS_4"/>
</dbReference>
<dbReference type="InterPro" id="IPR000160">
    <property type="entry name" value="GGDEF_dom"/>
</dbReference>
<accession>A0A845E5S4</accession>
<dbReference type="Pfam" id="PF00990">
    <property type="entry name" value="GGDEF"/>
    <property type="match status" value="1"/>
</dbReference>
<dbReference type="PROSITE" id="PS50113">
    <property type="entry name" value="PAC"/>
    <property type="match status" value="3"/>
</dbReference>
<dbReference type="SMART" id="SM00091">
    <property type="entry name" value="PAS"/>
    <property type="match status" value="3"/>
</dbReference>
<dbReference type="Proteomes" id="UP000460949">
    <property type="component" value="Unassembled WGS sequence"/>
</dbReference>
<dbReference type="InterPro" id="IPR000700">
    <property type="entry name" value="PAS-assoc_C"/>
</dbReference>
<dbReference type="Pfam" id="PF00989">
    <property type="entry name" value="PAS"/>
    <property type="match status" value="1"/>
</dbReference>
<dbReference type="SMART" id="SM00086">
    <property type="entry name" value="PAC"/>
    <property type="match status" value="3"/>
</dbReference>
<evidence type="ECO:0000313" key="4">
    <source>
        <dbReference type="EMBL" id="MYL20994.1"/>
    </source>
</evidence>
<dbReference type="EMBL" id="WMET01000003">
    <property type="protein sequence ID" value="MYL20994.1"/>
    <property type="molecule type" value="Genomic_DNA"/>
</dbReference>
<dbReference type="PANTHER" id="PTHR44757">
    <property type="entry name" value="DIGUANYLATE CYCLASE DGCP"/>
    <property type="match status" value="1"/>
</dbReference>
<sequence>MKQIEDKHGTDTVEEISSHISENDLLPMLMNGVSDFIFFMEVAGRRRFTYKYMNESAINDLLGREADWKGKYIEDLLDDAVSSSLIDAYEEVVVTKRPVTYEDEMMVNGQVYRGHSVLTPTMDEAGRVTHILGVTRNLTEVLEKEEALESMNAVYKSLMANTTDAVVILDADGKVFDVNEAFTDLYGFSKDDMPGCTYPFVPEEFTDEARGLVQRALEGAGTSGYVTKRKSRDGQLLDVSISVSRIQNEEGETIGVSSIIRNVTEQKREERKRESSRSRYRSLFKHNPQAILTLTFRGTITNANPASLEMLDKEGNELLHTSIMQLVSKEQERAVRKEIAGSFFDHGGRFRTMVDVGGNEKILYVSLVPIIIQGRKEGIYAILDDITEKERAYEGMRQSQESFRLIANYSNDLISVFTPNGNLVYASPSQREFFGEDPLNWSVEKVMEKVEPGDLRRLQDRFMKSHQSREGFTITIKLTSFNGEPVWFECRATPVIDDDHAVSHMVMVARDISEQKSYEEKLERFAYYDYLTGLPNRLLFEENVWKAVEKGHRTGQAFAILYLDGDGFKAINDQYGHDMGDEFLREVGKRLRSCIRGGDSVARIGGDEFSILIEELKDRRLIRDVSTRMLRELREPYYVKGVEIRTSFSIGVACFPEDGETHDALFRAADIALYEGKRNGKNQVLLYEDQ</sequence>
<feature type="domain" description="PAS" evidence="1">
    <location>
        <begin position="276"/>
        <end position="339"/>
    </location>
</feature>
<feature type="domain" description="PAC" evidence="2">
    <location>
        <begin position="97"/>
        <end position="150"/>
    </location>
</feature>
<dbReference type="PANTHER" id="PTHR44757:SF2">
    <property type="entry name" value="BIOFILM ARCHITECTURE MAINTENANCE PROTEIN MBAA"/>
    <property type="match status" value="1"/>
</dbReference>
<reference evidence="4 5" key="1">
    <citation type="submission" date="2019-11" db="EMBL/GenBank/DDBJ databases">
        <title>Genome sequences of 17 halophilic strains isolated from different environments.</title>
        <authorList>
            <person name="Furrow R.E."/>
        </authorList>
    </citation>
    <scope>NUCLEOTIDE SEQUENCE [LARGE SCALE GENOMIC DNA]</scope>
    <source>
        <strain evidence="4 5">22511_23_Filter</strain>
    </source>
</reference>
<dbReference type="CDD" id="cd01949">
    <property type="entry name" value="GGDEF"/>
    <property type="match status" value="1"/>
</dbReference>